<dbReference type="InterPro" id="IPR051783">
    <property type="entry name" value="NAD(P)-dependent_oxidoreduct"/>
</dbReference>
<protein>
    <submittedName>
        <fullName evidence="2">NAD-dependent epimerase</fullName>
    </submittedName>
</protein>
<evidence type="ECO:0000313" key="3">
    <source>
        <dbReference type="Proteomes" id="UP000609879"/>
    </source>
</evidence>
<dbReference type="PANTHER" id="PTHR48079">
    <property type="entry name" value="PROTEIN YEEZ"/>
    <property type="match status" value="1"/>
</dbReference>
<dbReference type="PANTHER" id="PTHR48079:SF9">
    <property type="entry name" value="PUTATIVE-RELATED"/>
    <property type="match status" value="1"/>
</dbReference>
<feature type="domain" description="NAD-dependent epimerase/dehydratase" evidence="1">
    <location>
        <begin position="3"/>
        <end position="206"/>
    </location>
</feature>
<dbReference type="SUPFAM" id="SSF51735">
    <property type="entry name" value="NAD(P)-binding Rossmann-fold domains"/>
    <property type="match status" value="1"/>
</dbReference>
<evidence type="ECO:0000313" key="2">
    <source>
        <dbReference type="EMBL" id="GID79626.1"/>
    </source>
</evidence>
<dbReference type="Pfam" id="PF01370">
    <property type="entry name" value="Epimerase"/>
    <property type="match status" value="1"/>
</dbReference>
<organism evidence="2 3">
    <name type="scientific">Paractinoplanes deccanensis</name>
    <dbReference type="NCBI Taxonomy" id="113561"/>
    <lineage>
        <taxon>Bacteria</taxon>
        <taxon>Bacillati</taxon>
        <taxon>Actinomycetota</taxon>
        <taxon>Actinomycetes</taxon>
        <taxon>Micromonosporales</taxon>
        <taxon>Micromonosporaceae</taxon>
        <taxon>Paractinoplanes</taxon>
    </lineage>
</organism>
<comment type="caution">
    <text evidence="2">The sequence shown here is derived from an EMBL/GenBank/DDBJ whole genome shotgun (WGS) entry which is preliminary data.</text>
</comment>
<dbReference type="Proteomes" id="UP000609879">
    <property type="component" value="Unassembled WGS sequence"/>
</dbReference>
<reference evidence="2 3" key="1">
    <citation type="submission" date="2021-01" db="EMBL/GenBank/DDBJ databases">
        <title>Whole genome shotgun sequence of Actinoplanes deccanensis NBRC 13994.</title>
        <authorList>
            <person name="Komaki H."/>
            <person name="Tamura T."/>
        </authorList>
    </citation>
    <scope>NUCLEOTIDE SEQUENCE [LARGE SCALE GENOMIC DNA]</scope>
    <source>
        <strain evidence="2 3">NBRC 13994</strain>
    </source>
</reference>
<proteinExistence type="predicted"/>
<evidence type="ECO:0000259" key="1">
    <source>
        <dbReference type="Pfam" id="PF01370"/>
    </source>
</evidence>
<dbReference type="EMBL" id="BOMI01000175">
    <property type="protein sequence ID" value="GID79626.1"/>
    <property type="molecule type" value="Genomic_DNA"/>
</dbReference>
<dbReference type="Gene3D" id="3.40.50.720">
    <property type="entry name" value="NAD(P)-binding Rossmann-like Domain"/>
    <property type="match status" value="1"/>
</dbReference>
<gene>
    <name evidence="2" type="ORF">Ade02nite_82670</name>
</gene>
<dbReference type="InterPro" id="IPR036291">
    <property type="entry name" value="NAD(P)-bd_dom_sf"/>
</dbReference>
<name>A0ABQ3YHY6_9ACTN</name>
<dbReference type="RefSeq" id="WP_203776050.1">
    <property type="nucleotide sequence ID" value="NZ_BAAABO010000031.1"/>
</dbReference>
<keyword evidence="3" id="KW-1185">Reference proteome</keyword>
<sequence length="280" mass="28861">MEIFLTGGSGYVGGVVLEHLRAAGHRVRALARSERAAEQVAGRGAEPVRGALGDLGVLRAEAERADAVVHTAVDYADPAMAEVEGPALEAMLVGKPFVYTSTGLVYGPGQRGEDAPVDPGTAAQPHKVLGERAVLAAGGTVLRAPLVHGRGGSGLLLGLLAFGRAQKVVPYLGDGEQTWSAVHVDDLADLFVLALEKPQPGRIFNAASGDTFRIGQLARVIAERAGGDAVSLSPEQAPPQLGVLARDGGMDGSLARETFGWAPSRPALLDDVRGPAYDAA</sequence>
<accession>A0ABQ3YHY6</accession>
<dbReference type="InterPro" id="IPR001509">
    <property type="entry name" value="Epimerase_deHydtase"/>
</dbReference>